<organism evidence="14 15">
    <name type="scientific">Muraenolepis orangiensis</name>
    <name type="common">Patagonian moray cod</name>
    <dbReference type="NCBI Taxonomy" id="630683"/>
    <lineage>
        <taxon>Eukaryota</taxon>
        <taxon>Metazoa</taxon>
        <taxon>Chordata</taxon>
        <taxon>Craniata</taxon>
        <taxon>Vertebrata</taxon>
        <taxon>Euteleostomi</taxon>
        <taxon>Actinopterygii</taxon>
        <taxon>Neopterygii</taxon>
        <taxon>Teleostei</taxon>
        <taxon>Neoteleostei</taxon>
        <taxon>Acanthomorphata</taxon>
        <taxon>Zeiogadaria</taxon>
        <taxon>Gadariae</taxon>
        <taxon>Gadiformes</taxon>
        <taxon>Muraenolepidoidei</taxon>
        <taxon>Muraenolepididae</taxon>
        <taxon>Muraenolepis</taxon>
    </lineage>
</organism>
<accession>A0A9Q0EYV2</accession>
<feature type="domain" description="NIDO" evidence="13">
    <location>
        <begin position="100"/>
        <end position="250"/>
    </location>
</feature>
<dbReference type="Pfam" id="PF07474">
    <property type="entry name" value="G2F"/>
    <property type="match status" value="1"/>
</dbReference>
<dbReference type="AlphaFoldDB" id="A0A9Q0EYV2"/>
<evidence type="ECO:0000256" key="5">
    <source>
        <dbReference type="ARBA" id="ARBA00022729"/>
    </source>
</evidence>
<keyword evidence="15" id="KW-1185">Reference proteome</keyword>
<evidence type="ECO:0000256" key="3">
    <source>
        <dbReference type="ARBA" id="ARBA00022530"/>
    </source>
</evidence>
<name>A0A9Q0EYV2_9TELE</name>
<dbReference type="Proteomes" id="UP001148018">
    <property type="component" value="Unassembled WGS sequence"/>
</dbReference>
<evidence type="ECO:0000259" key="13">
    <source>
        <dbReference type="PROSITE" id="PS51220"/>
    </source>
</evidence>
<dbReference type="SMART" id="SM00181">
    <property type="entry name" value="EGF"/>
    <property type="match status" value="2"/>
</dbReference>
<dbReference type="InterPro" id="IPR003886">
    <property type="entry name" value="NIDO_dom"/>
</dbReference>
<comment type="caution">
    <text evidence="14">The sequence shown here is derived from an EMBL/GenBank/DDBJ whole genome shotgun (WGS) entry which is preliminary data.</text>
</comment>
<dbReference type="PANTHER" id="PTHR13802">
    <property type="entry name" value="MUCIN 4-RELATED"/>
    <property type="match status" value="1"/>
</dbReference>
<evidence type="ECO:0000256" key="6">
    <source>
        <dbReference type="ARBA" id="ARBA00022837"/>
    </source>
</evidence>
<reference evidence="14" key="1">
    <citation type="submission" date="2022-07" db="EMBL/GenBank/DDBJ databases">
        <title>Chromosome-level genome of Muraenolepis orangiensis.</title>
        <authorList>
            <person name="Kim J."/>
        </authorList>
    </citation>
    <scope>NUCLEOTIDE SEQUENCE</scope>
    <source>
        <strain evidence="14">KU_S4_2022</strain>
        <tissue evidence="14">Muscle</tissue>
    </source>
</reference>
<keyword evidence="4 9" id="KW-0245">EGF-like domain</keyword>
<comment type="subcellular location">
    <subcellularLocation>
        <location evidence="1">Secreted</location>
        <location evidence="1">Extracellular space</location>
        <location evidence="1">Extracellular matrix</location>
    </subcellularLocation>
</comment>
<dbReference type="Pfam" id="PF06119">
    <property type="entry name" value="NIDO"/>
    <property type="match status" value="1"/>
</dbReference>
<dbReference type="PROSITE" id="PS51220">
    <property type="entry name" value="NIDO"/>
    <property type="match status" value="1"/>
</dbReference>
<dbReference type="InterPro" id="IPR000742">
    <property type="entry name" value="EGF"/>
</dbReference>
<feature type="chain" id="PRO_5040421326" description="Nidogen" evidence="10">
    <location>
        <begin position="24"/>
        <end position="659"/>
    </location>
</feature>
<dbReference type="GO" id="GO:0007160">
    <property type="term" value="P:cell-matrix adhesion"/>
    <property type="evidence" value="ECO:0007669"/>
    <property type="project" value="InterPro"/>
</dbReference>
<evidence type="ECO:0000256" key="1">
    <source>
        <dbReference type="ARBA" id="ARBA00004498"/>
    </source>
</evidence>
<dbReference type="PROSITE" id="PS50026">
    <property type="entry name" value="EGF_3"/>
    <property type="match status" value="1"/>
</dbReference>
<dbReference type="Gene3D" id="2.10.25.10">
    <property type="entry name" value="Laminin"/>
    <property type="match status" value="1"/>
</dbReference>
<dbReference type="SUPFAM" id="SSF54511">
    <property type="entry name" value="GFP-like"/>
    <property type="match status" value="1"/>
</dbReference>
<evidence type="ECO:0000313" key="14">
    <source>
        <dbReference type="EMBL" id="KAJ3614118.1"/>
    </source>
</evidence>
<proteinExistence type="predicted"/>
<keyword evidence="3" id="KW-0272">Extracellular matrix</keyword>
<dbReference type="OrthoDB" id="9990982at2759"/>
<dbReference type="CDD" id="cd00054">
    <property type="entry name" value="EGF_CA"/>
    <property type="match status" value="1"/>
</dbReference>
<keyword evidence="7" id="KW-1015">Disulfide bond</keyword>
<dbReference type="Pfam" id="PF12947">
    <property type="entry name" value="EGF_3"/>
    <property type="match status" value="1"/>
</dbReference>
<dbReference type="InterPro" id="IPR006605">
    <property type="entry name" value="G2_nidogen/fibulin_G2F"/>
</dbReference>
<gene>
    <name evidence="14" type="ORF">NHX12_017694</name>
</gene>
<keyword evidence="6" id="KW-0106">Calcium</keyword>
<dbReference type="EMBL" id="JANIIK010000034">
    <property type="protein sequence ID" value="KAJ3614118.1"/>
    <property type="molecule type" value="Genomic_DNA"/>
</dbReference>
<evidence type="ECO:0000256" key="10">
    <source>
        <dbReference type="SAM" id="SignalP"/>
    </source>
</evidence>
<evidence type="ECO:0000256" key="4">
    <source>
        <dbReference type="ARBA" id="ARBA00022536"/>
    </source>
</evidence>
<evidence type="ECO:0008006" key="16">
    <source>
        <dbReference type="Google" id="ProtNLM"/>
    </source>
</evidence>
<keyword evidence="2" id="KW-0964">Secreted</keyword>
<dbReference type="PROSITE" id="PS50993">
    <property type="entry name" value="NIDOGEN_G2"/>
    <property type="match status" value="1"/>
</dbReference>
<comment type="caution">
    <text evidence="9">Lacks conserved residue(s) required for the propagation of feature annotation.</text>
</comment>
<dbReference type="CDD" id="cd00255">
    <property type="entry name" value="nidG2"/>
    <property type="match status" value="1"/>
</dbReference>
<feature type="domain" description="Nidogen G2 beta-barrel" evidence="12">
    <location>
        <begin position="381"/>
        <end position="595"/>
    </location>
</feature>
<dbReference type="InterPro" id="IPR051495">
    <property type="entry name" value="Epithelial_Barrier/Signaling"/>
</dbReference>
<protein>
    <recommendedName>
        <fullName evidence="16">Nidogen</fullName>
    </recommendedName>
</protein>
<evidence type="ECO:0000256" key="2">
    <source>
        <dbReference type="ARBA" id="ARBA00022525"/>
    </source>
</evidence>
<evidence type="ECO:0000256" key="7">
    <source>
        <dbReference type="ARBA" id="ARBA00023157"/>
    </source>
</evidence>
<feature type="domain" description="EGF-like" evidence="11">
    <location>
        <begin position="594"/>
        <end position="635"/>
    </location>
</feature>
<evidence type="ECO:0000256" key="9">
    <source>
        <dbReference type="PROSITE-ProRule" id="PRU00076"/>
    </source>
</evidence>
<evidence type="ECO:0000256" key="8">
    <source>
        <dbReference type="ARBA" id="ARBA00023180"/>
    </source>
</evidence>
<dbReference type="PANTHER" id="PTHR13802:SF52">
    <property type="entry name" value="MUCIN-4"/>
    <property type="match status" value="1"/>
</dbReference>
<keyword evidence="5 10" id="KW-0732">Signal</keyword>
<dbReference type="Gene3D" id="2.40.155.10">
    <property type="entry name" value="Green fluorescent protein"/>
    <property type="match status" value="1"/>
</dbReference>
<evidence type="ECO:0000259" key="11">
    <source>
        <dbReference type="PROSITE" id="PS50026"/>
    </source>
</evidence>
<keyword evidence="8" id="KW-0325">Glycoprotein</keyword>
<dbReference type="SMART" id="SM00682">
    <property type="entry name" value="G2F"/>
    <property type="match status" value="1"/>
</dbReference>
<evidence type="ECO:0000259" key="12">
    <source>
        <dbReference type="PROSITE" id="PS50993"/>
    </source>
</evidence>
<feature type="signal peptide" evidence="10">
    <location>
        <begin position="1"/>
        <end position="23"/>
    </location>
</feature>
<sequence>MGCPAGLLLGWGLLLLGVCSVGSISLTDLFQSSSSTGEEEMLGHGANESREVKLDHEVFFMGETLSRVHIHTNGFISAVQPPPEDSYLGKMPASFRMLAVLLGDLENSAGQGKVSYWQTASPEVLGPVALALERAFPQGLKQELKHALVVTWHAMAARGSHGDGVGVKTVDLLHTVFFVEGLQFLTTPVGGESRPLEAGFNQGQLKSWWGYVNQGDYYRITTEEESSVAALAEKTNAGLPGVWVFQVGQYYFTDIVPGMANMTQPEDKQEKNHRPQNHGTLIQRNHRARNYRTLILRNHRPLNHNTLIQRNLRTRGGQRPEVAVVGVDLDVNVFSYQSETCSSTRLTCSAFADCHDYSTGPCCRCRHGFYGNGKDCVAEGKPQRMNGKVNGRVFVGDSPVAIQLSNNDLHSYVVANDGRAYVAISSISKGLGPALQPLTSLGGVMGWAFALEQPGYQNGFSLIGGVFSRQAEVVFSGGERLSISQDFQGIDEHDHLLVNTTLEGQVPEVPPEASISVQAYHEIYQHNRNWRYRRGATSGGKLSASRAVPTAMVPMVMTQQLSVDQIFVMYDADNQLIRYAMSNKIGALDNGVPELNPCFTGRHGCDNNAACHHGDGLHFTCECSDGFTGDGRTCYDLINPWGFATVEMFDYRSDFLQGD</sequence>
<dbReference type="InterPro" id="IPR009017">
    <property type="entry name" value="GFP"/>
</dbReference>
<evidence type="ECO:0000313" key="15">
    <source>
        <dbReference type="Proteomes" id="UP001148018"/>
    </source>
</evidence>
<dbReference type="InterPro" id="IPR024731">
    <property type="entry name" value="NELL2-like_EGF"/>
</dbReference>
<dbReference type="PROSITE" id="PS01186">
    <property type="entry name" value="EGF_2"/>
    <property type="match status" value="1"/>
</dbReference>